<dbReference type="Proteomes" id="UP000433883">
    <property type="component" value="Unassembled WGS sequence"/>
</dbReference>
<gene>
    <name evidence="3" type="ORF">BLS_007145</name>
</gene>
<dbReference type="EMBL" id="WNWQ01000547">
    <property type="protein sequence ID" value="KAE9966214.1"/>
    <property type="molecule type" value="Genomic_DNA"/>
</dbReference>
<proteinExistence type="predicted"/>
<feature type="region of interest" description="Disordered" evidence="1">
    <location>
        <begin position="793"/>
        <end position="845"/>
    </location>
</feature>
<dbReference type="InterPro" id="IPR056041">
    <property type="entry name" value="DUF7624"/>
</dbReference>
<feature type="compositionally biased region" description="Polar residues" evidence="1">
    <location>
        <begin position="810"/>
        <end position="827"/>
    </location>
</feature>
<feature type="domain" description="DUF7624" evidence="2">
    <location>
        <begin position="840"/>
        <end position="963"/>
    </location>
</feature>
<reference evidence="3 4" key="1">
    <citation type="submission" date="2019-11" db="EMBL/GenBank/DDBJ databases">
        <title>Venturia inaequalis Genome Resource.</title>
        <authorList>
            <person name="Lichtner F.J."/>
        </authorList>
    </citation>
    <scope>NUCLEOTIDE SEQUENCE [LARGE SCALE GENOMIC DNA]</scope>
    <source>
        <strain evidence="3">Bline_iso_100314</strain>
    </source>
</reference>
<organism evidence="3 4">
    <name type="scientific">Venturia inaequalis</name>
    <name type="common">Apple scab fungus</name>
    <dbReference type="NCBI Taxonomy" id="5025"/>
    <lineage>
        <taxon>Eukaryota</taxon>
        <taxon>Fungi</taxon>
        <taxon>Dikarya</taxon>
        <taxon>Ascomycota</taxon>
        <taxon>Pezizomycotina</taxon>
        <taxon>Dothideomycetes</taxon>
        <taxon>Pleosporomycetidae</taxon>
        <taxon>Venturiales</taxon>
        <taxon>Venturiaceae</taxon>
        <taxon>Venturia</taxon>
    </lineage>
</organism>
<evidence type="ECO:0000313" key="4">
    <source>
        <dbReference type="Proteomes" id="UP000433883"/>
    </source>
</evidence>
<feature type="compositionally biased region" description="Polar residues" evidence="1">
    <location>
        <begin position="467"/>
        <end position="478"/>
    </location>
</feature>
<feature type="compositionally biased region" description="Low complexity" evidence="1">
    <location>
        <begin position="793"/>
        <end position="809"/>
    </location>
</feature>
<sequence>MVESHNPLPQLPAYELPPAYSRAPSLLAQSLSYPQTQLHASQGFLPGGSVPDNPAPKYTAFDETLGSFELRLPLIHTRNNHGETRPRYQLSQELTKSGKRLRLKIRRVLPTESRYLSSPTNVSSPKARVVEYDDDTTLYVVEDHGALNRFKSQSIEIRGRRANTLPGTIKIRSGGRFAGSCEFWHIKKISAKNSSKKEPEEKKLFSTASRLGRENKFGWKDQEGKIVATECGDVFEVMSGIDQRTKDSDTEVYILALYRVSVLAHSLLRRISRPFNEEVSYAGPAESSHADFLLANRASTGSERDSLAPPPSPYPATVDPSPVESNDSHSTDITDIDQDDLLSPSAGDDPPKSPDIEIMSPMSNRSVEEAAPLPLVQIDTNISKVSDDGPSSVIHAPAGFKQFRHSIRDTAPINTQVPPARTGAGATPRASTLQEAEEEWGRRSRLGNNKNLADIEEADDLDRPDSPHTSNTSSGRVETINDALQNLSSAEVEVSSLKTALKECWTLCNTLANLSSMHRERMFSFSGSGDVQELAWKSCWRLCQNLYESREETAGTHVRPTLELCREFCQALFEARHRGDEVTDSILRVSFELNNHLYNTHDRNLPNAFRERTLDFYLTMCHRLMKQRTALPEETDALLRACWQLAEVLFSLRQNSRDGKPVDEELLASAVQACWELCDLFREGWTQIRPDRGTPKPVQRVFPGQSYQDSYTSNQNNYQQNNQAPPSRPSSSLSGTFHSVKSQMMPPETPTTIFDDQDEASPTESNIAVPNILVLGPDPKAMTAMTARGMATHNRWSSNSSVSNYSDASQRTTTSVNRANTATPTPMQASQQPQQQQNQQQVDPEDTHQFRLQALILKSAVNLGFGRQSPTTLTAFVKTLPSTAFGQQPWQIKLFESYRKLVLNDPTLRGDLRQFLPAGRRMTASEIARAVQWISIRQGFDWFRDLFRLVFGFDADEGDNKKKGVAFQI</sequence>
<dbReference type="Pfam" id="PF24616">
    <property type="entry name" value="DUF7624"/>
    <property type="match status" value="1"/>
</dbReference>
<evidence type="ECO:0000313" key="3">
    <source>
        <dbReference type="EMBL" id="KAE9966214.1"/>
    </source>
</evidence>
<feature type="region of interest" description="Disordered" evidence="1">
    <location>
        <begin position="299"/>
        <end position="359"/>
    </location>
</feature>
<feature type="compositionally biased region" description="Low complexity" evidence="1">
    <location>
        <begin position="705"/>
        <end position="723"/>
    </location>
</feature>
<name>A0A8H3UCK6_VENIN</name>
<dbReference type="AlphaFoldDB" id="A0A8H3UCK6"/>
<feature type="region of interest" description="Disordered" evidence="1">
    <location>
        <begin position="413"/>
        <end position="478"/>
    </location>
</feature>
<protein>
    <recommendedName>
        <fullName evidence="2">DUF7624 domain-containing protein</fullName>
    </recommendedName>
</protein>
<feature type="region of interest" description="Disordered" evidence="1">
    <location>
        <begin position="688"/>
        <end position="770"/>
    </location>
</feature>
<feature type="compositionally biased region" description="Polar residues" evidence="1">
    <location>
        <begin position="729"/>
        <end position="742"/>
    </location>
</feature>
<comment type="caution">
    <text evidence="3">The sequence shown here is derived from an EMBL/GenBank/DDBJ whole genome shotgun (WGS) entry which is preliminary data.</text>
</comment>
<evidence type="ECO:0000259" key="2">
    <source>
        <dbReference type="Pfam" id="PF24616"/>
    </source>
</evidence>
<feature type="compositionally biased region" description="Low complexity" evidence="1">
    <location>
        <begin position="828"/>
        <end position="841"/>
    </location>
</feature>
<accession>A0A8H3UCK6</accession>
<evidence type="ECO:0000256" key="1">
    <source>
        <dbReference type="SAM" id="MobiDB-lite"/>
    </source>
</evidence>